<dbReference type="Proteomes" id="UP000828390">
    <property type="component" value="Unassembled WGS sequence"/>
</dbReference>
<accession>A0A9D3YC01</accession>
<dbReference type="Gene3D" id="3.40.50.150">
    <property type="entry name" value="Vaccinia Virus protein VP39"/>
    <property type="match status" value="1"/>
</dbReference>
<dbReference type="PANTHER" id="PTHR23150">
    <property type="entry name" value="SULFATASE MODIFYING FACTOR 1, 2"/>
    <property type="match status" value="1"/>
</dbReference>
<proteinExistence type="inferred from homology"/>
<reference evidence="7" key="1">
    <citation type="journal article" date="2019" name="bioRxiv">
        <title>The Genome of the Zebra Mussel, Dreissena polymorpha: A Resource for Invasive Species Research.</title>
        <authorList>
            <person name="McCartney M.A."/>
            <person name="Auch B."/>
            <person name="Kono T."/>
            <person name="Mallez S."/>
            <person name="Zhang Y."/>
            <person name="Obille A."/>
            <person name="Becker A."/>
            <person name="Abrahante J.E."/>
            <person name="Garbe J."/>
            <person name="Badalamenti J.P."/>
            <person name="Herman A."/>
            <person name="Mangelson H."/>
            <person name="Liachko I."/>
            <person name="Sullivan S."/>
            <person name="Sone E.D."/>
            <person name="Koren S."/>
            <person name="Silverstein K.A.T."/>
            <person name="Beckman K.B."/>
            <person name="Gohl D.M."/>
        </authorList>
    </citation>
    <scope>NUCLEOTIDE SEQUENCE</scope>
    <source>
        <strain evidence="7">Duluth1</strain>
        <tissue evidence="7">Whole animal</tissue>
    </source>
</reference>
<gene>
    <name evidence="7" type="ORF">DPMN_084547</name>
</gene>
<name>A0A9D3YC01_DREPO</name>
<feature type="domain" description="Sulfatase-modifying factor enzyme-like" evidence="5">
    <location>
        <begin position="203"/>
        <end position="490"/>
    </location>
</feature>
<evidence type="ECO:0000259" key="6">
    <source>
        <dbReference type="Pfam" id="PF12867"/>
    </source>
</evidence>
<evidence type="ECO:0000259" key="5">
    <source>
        <dbReference type="Pfam" id="PF03781"/>
    </source>
</evidence>
<comment type="pathway">
    <text evidence="4">Amino-acid biosynthesis; ergothioneine biosynthesis.</text>
</comment>
<dbReference type="OrthoDB" id="659at2759"/>
<evidence type="ECO:0000313" key="8">
    <source>
        <dbReference type="Proteomes" id="UP000828390"/>
    </source>
</evidence>
<protein>
    <recommendedName>
        <fullName evidence="9">5-histidylcysteine sulfoxide synthase</fullName>
    </recommendedName>
</protein>
<dbReference type="InterPro" id="IPR029063">
    <property type="entry name" value="SAM-dependent_MTases_sf"/>
</dbReference>
<evidence type="ECO:0000256" key="4">
    <source>
        <dbReference type="ARBA" id="ARBA00037882"/>
    </source>
</evidence>
<dbReference type="InterPro" id="IPR024775">
    <property type="entry name" value="DinB-like"/>
</dbReference>
<dbReference type="InterPro" id="IPR042095">
    <property type="entry name" value="SUMF_sf"/>
</dbReference>
<sequence length="747" mass="84786">MLHHVLTGELTFTSLTPPDLSQCSKSDLLAYFENSYSLNESLFTALKDESVFYKCPDRLRLPLIFYYGHTAVVYVNKLALAGLLKERINFEFEKMFETGVDEMSWDDTENYRMGGSYKWPRAGEVVEYRRKVREVIRDIIRDTPLDLPINMKSPWWALLMGFEHERIHLETSSVLIRQLPIGLVNRPDGWNYAPKQTESLPQTNKMLRVNGQEVTFGKPTDFPSYGWDNEYGHVTCYVPAFEASKFLVTNGDFLDFIRAGGYNRPELWTDEGWHWRSFRESKHPMFWVCNSGCKSGCGTDLAAYSHCSLPEGGVGETATDTNYKYRAMWDNLDMPWSWPAEVNYHEARAYCQWKGPEYRLLLEAEHNVIRGAQENPQAGTKTDHVFTAGSQPYNYNMKFGSSTPVDLFPANELGFHDVFGNVWQWTEDHFNGLCNDTHWLYDDFSTPCYDGRHNIILGGSWISTGDEASRFARFAFRRHFLQHAGFRLARTAEAAGQIQLPTRIVDTPVYVLGVGEKPLCLPQDKLLRTLVPSTNIHYHFESANAVKGILELEFGYRKSFPVQVADLCRDLVKNNGIAPRSGLWIGAGSGRGPLIMSKSFNQVLACDVVARFLETAMYIQKGNDVTVISEDGKVTTAALDKGVKPDKVLFKQFTWLPNEIGVEFDLTVLTFLERTQQPKAWLLRLAEVTQKGGLVVVASKSGRWNAETLGMTLIQKGLSCIETAQVPFEEGSKTELATVTVWKHGQE</sequence>
<evidence type="ECO:0000256" key="2">
    <source>
        <dbReference type="ARBA" id="ARBA00023002"/>
    </source>
</evidence>
<dbReference type="InterPro" id="IPR027577">
    <property type="entry name" value="OvoA_Nterm"/>
</dbReference>
<dbReference type="InterPro" id="IPR005532">
    <property type="entry name" value="SUMF_dom"/>
</dbReference>
<dbReference type="GO" id="GO:0120147">
    <property type="term" value="F:formylglycine-generating oxidase activity"/>
    <property type="evidence" value="ECO:0007669"/>
    <property type="project" value="TreeGrafter"/>
</dbReference>
<organism evidence="7 8">
    <name type="scientific">Dreissena polymorpha</name>
    <name type="common">Zebra mussel</name>
    <name type="synonym">Mytilus polymorpha</name>
    <dbReference type="NCBI Taxonomy" id="45954"/>
    <lineage>
        <taxon>Eukaryota</taxon>
        <taxon>Metazoa</taxon>
        <taxon>Spiralia</taxon>
        <taxon>Lophotrochozoa</taxon>
        <taxon>Mollusca</taxon>
        <taxon>Bivalvia</taxon>
        <taxon>Autobranchia</taxon>
        <taxon>Heteroconchia</taxon>
        <taxon>Euheterodonta</taxon>
        <taxon>Imparidentia</taxon>
        <taxon>Neoheterodontei</taxon>
        <taxon>Myida</taxon>
        <taxon>Dreissenoidea</taxon>
        <taxon>Dreissenidae</taxon>
        <taxon>Dreissena</taxon>
    </lineage>
</organism>
<dbReference type="AlphaFoldDB" id="A0A9D3YC01"/>
<dbReference type="Pfam" id="PF12867">
    <property type="entry name" value="DinB_2"/>
    <property type="match status" value="1"/>
</dbReference>
<dbReference type="InterPro" id="IPR016187">
    <property type="entry name" value="CTDL_fold"/>
</dbReference>
<keyword evidence="3" id="KW-0408">Iron</keyword>
<dbReference type="Gene3D" id="3.90.1580.10">
    <property type="entry name" value="paralog of FGE (formylglycine-generating enzyme)"/>
    <property type="match status" value="1"/>
</dbReference>
<evidence type="ECO:0000313" key="7">
    <source>
        <dbReference type="EMBL" id="KAH3697062.1"/>
    </source>
</evidence>
<comment type="similarity">
    <text evidence="1">Belongs to the sulfatase-modifying factor family.</text>
</comment>
<keyword evidence="8" id="KW-1185">Reference proteome</keyword>
<dbReference type="Pfam" id="PF03781">
    <property type="entry name" value="FGE-sulfatase"/>
    <property type="match status" value="1"/>
</dbReference>
<comment type="caution">
    <text evidence="7">The sequence shown here is derived from an EMBL/GenBank/DDBJ whole genome shotgun (WGS) entry which is preliminary data.</text>
</comment>
<evidence type="ECO:0008006" key="9">
    <source>
        <dbReference type="Google" id="ProtNLM"/>
    </source>
</evidence>
<dbReference type="SUPFAM" id="SSF53335">
    <property type="entry name" value="S-adenosyl-L-methionine-dependent methyltransferases"/>
    <property type="match status" value="1"/>
</dbReference>
<dbReference type="InterPro" id="IPR051043">
    <property type="entry name" value="Sulfatase_Mod_Factor_Kinase"/>
</dbReference>
<feature type="domain" description="DinB-like" evidence="6">
    <location>
        <begin position="32"/>
        <end position="171"/>
    </location>
</feature>
<evidence type="ECO:0000256" key="3">
    <source>
        <dbReference type="ARBA" id="ARBA00023004"/>
    </source>
</evidence>
<dbReference type="PANTHER" id="PTHR23150:SF26">
    <property type="entry name" value="GENERIC METHYLTRANSFERASE"/>
    <property type="match status" value="1"/>
</dbReference>
<dbReference type="NCBIfam" id="TIGR04344">
    <property type="entry name" value="ovoA_Nterm"/>
    <property type="match status" value="1"/>
</dbReference>
<dbReference type="EMBL" id="JAIWYP010000016">
    <property type="protein sequence ID" value="KAH3697062.1"/>
    <property type="molecule type" value="Genomic_DNA"/>
</dbReference>
<dbReference type="SUPFAM" id="SSF56436">
    <property type="entry name" value="C-type lectin-like"/>
    <property type="match status" value="1"/>
</dbReference>
<evidence type="ECO:0000256" key="1">
    <source>
        <dbReference type="ARBA" id="ARBA00005310"/>
    </source>
</evidence>
<keyword evidence="2" id="KW-0560">Oxidoreductase</keyword>
<reference evidence="7" key="2">
    <citation type="submission" date="2020-11" db="EMBL/GenBank/DDBJ databases">
        <authorList>
            <person name="McCartney M.A."/>
            <person name="Auch B."/>
            <person name="Kono T."/>
            <person name="Mallez S."/>
            <person name="Becker A."/>
            <person name="Gohl D.M."/>
            <person name="Silverstein K.A.T."/>
            <person name="Koren S."/>
            <person name="Bechman K.B."/>
            <person name="Herman A."/>
            <person name="Abrahante J.E."/>
            <person name="Garbe J."/>
        </authorList>
    </citation>
    <scope>NUCLEOTIDE SEQUENCE</scope>
    <source>
        <strain evidence="7">Duluth1</strain>
        <tissue evidence="7">Whole animal</tissue>
    </source>
</reference>